<keyword evidence="2" id="KW-1133">Transmembrane helix</keyword>
<dbReference type="EMBL" id="PJCH01000003">
    <property type="protein sequence ID" value="PQA88988.1"/>
    <property type="molecule type" value="Genomic_DNA"/>
</dbReference>
<name>A0A2S7K931_9PROT</name>
<comment type="caution">
    <text evidence="3">The sequence shown here is derived from an EMBL/GenBank/DDBJ whole genome shotgun (WGS) entry which is preliminary data.</text>
</comment>
<keyword evidence="2" id="KW-0472">Membrane</keyword>
<keyword evidence="2" id="KW-0812">Transmembrane</keyword>
<gene>
    <name evidence="3" type="ORF">CW354_03295</name>
</gene>
<dbReference type="AlphaFoldDB" id="A0A2S7K931"/>
<protein>
    <submittedName>
        <fullName evidence="3">Uncharacterized protein</fullName>
    </submittedName>
</protein>
<evidence type="ECO:0000313" key="4">
    <source>
        <dbReference type="Proteomes" id="UP000239504"/>
    </source>
</evidence>
<sequence>MAARCRGALSAMLAETLFYQGTARRQGAGAAGETGPTAAEERRRRRSGGVRFVAILVLLVLAGLIGLFVYGQMMEPDLHEIEVEANHAAQ</sequence>
<evidence type="ECO:0000256" key="1">
    <source>
        <dbReference type="SAM" id="MobiDB-lite"/>
    </source>
</evidence>
<keyword evidence="4" id="KW-1185">Reference proteome</keyword>
<reference evidence="3 4" key="1">
    <citation type="submission" date="2017-12" db="EMBL/GenBank/DDBJ databases">
        <authorList>
            <person name="Hurst M.R.H."/>
        </authorList>
    </citation>
    <scope>NUCLEOTIDE SEQUENCE [LARGE SCALE GENOMIC DNA]</scope>
    <source>
        <strain evidence="3 4">SY-3-19</strain>
    </source>
</reference>
<accession>A0A2S7K931</accession>
<feature type="transmembrane region" description="Helical" evidence="2">
    <location>
        <begin position="52"/>
        <end position="70"/>
    </location>
</feature>
<feature type="compositionally biased region" description="Low complexity" evidence="1">
    <location>
        <begin position="25"/>
        <end position="38"/>
    </location>
</feature>
<organism evidence="3 4">
    <name type="scientific">Hyphococcus luteus</name>
    <dbReference type="NCBI Taxonomy" id="2058213"/>
    <lineage>
        <taxon>Bacteria</taxon>
        <taxon>Pseudomonadati</taxon>
        <taxon>Pseudomonadota</taxon>
        <taxon>Alphaproteobacteria</taxon>
        <taxon>Parvularculales</taxon>
        <taxon>Parvularculaceae</taxon>
        <taxon>Hyphococcus</taxon>
    </lineage>
</organism>
<evidence type="ECO:0000256" key="2">
    <source>
        <dbReference type="SAM" id="Phobius"/>
    </source>
</evidence>
<evidence type="ECO:0000313" key="3">
    <source>
        <dbReference type="EMBL" id="PQA88988.1"/>
    </source>
</evidence>
<proteinExistence type="predicted"/>
<dbReference type="Proteomes" id="UP000239504">
    <property type="component" value="Unassembled WGS sequence"/>
</dbReference>
<feature type="region of interest" description="Disordered" evidence="1">
    <location>
        <begin position="25"/>
        <end position="46"/>
    </location>
</feature>